<evidence type="ECO:0000256" key="1">
    <source>
        <dbReference type="SAM" id="MobiDB-lite"/>
    </source>
</evidence>
<name>A0ABQ7GDW4_DUNSA</name>
<gene>
    <name evidence="2" type="ORF">DUNSADRAFT_11208</name>
</gene>
<feature type="compositionally biased region" description="Polar residues" evidence="1">
    <location>
        <begin position="305"/>
        <end position="318"/>
    </location>
</feature>
<feature type="compositionally biased region" description="Low complexity" evidence="1">
    <location>
        <begin position="198"/>
        <end position="209"/>
    </location>
</feature>
<accession>A0ABQ7GDW4</accession>
<sequence>MERLLAATGGLFSRKRGNDTKKDIEGIFQDARLVSTSRTNLGRPANLAKGLRNGEQKAVKGSKGQYELDGDLEKELQAELGELVQRVHSTHYAGRLSELDVDELLEDALEDDGPDAQPQQMSVAMWEEKLAAESRRKQQLQQQQRQKPRRKSGFGLADTDVQVERSSASCSALQHQQRRALPRVNLKSKTAQEDTQQLLGTPLGAPPGLKRGELKLPSRELPTCNPPAVRTRGSAEMASTKPVPLTISSDSYDSPCDASPASPASQGMFAFGSLERSNTRAHRVLPPLQIQPSRAVGSPQDGAHSRSSTPGSTRQPQPNLWEHQGSLLSRISPKGHAGQLAPINAPGLASVERSGSQELNSRIGGISLAPLGGSGGLMGASLRKKPM</sequence>
<comment type="caution">
    <text evidence="2">The sequence shown here is derived from an EMBL/GenBank/DDBJ whole genome shotgun (WGS) entry which is preliminary data.</text>
</comment>
<reference evidence="2" key="1">
    <citation type="submission" date="2017-08" db="EMBL/GenBank/DDBJ databases">
        <authorList>
            <person name="Polle J.E."/>
            <person name="Barry K."/>
            <person name="Cushman J."/>
            <person name="Schmutz J."/>
            <person name="Tran D."/>
            <person name="Hathwaick L.T."/>
            <person name="Yim W.C."/>
            <person name="Jenkins J."/>
            <person name="Mckie-Krisberg Z.M."/>
            <person name="Prochnik S."/>
            <person name="Lindquist E."/>
            <person name="Dockter R.B."/>
            <person name="Adam C."/>
            <person name="Molina H."/>
            <person name="Bunkerborg J."/>
            <person name="Jin E."/>
            <person name="Buchheim M."/>
            <person name="Magnuson J."/>
        </authorList>
    </citation>
    <scope>NUCLEOTIDE SEQUENCE</scope>
    <source>
        <strain evidence="2">CCAP 19/18</strain>
    </source>
</reference>
<organism evidence="2 3">
    <name type="scientific">Dunaliella salina</name>
    <name type="common">Green alga</name>
    <name type="synonym">Protococcus salinus</name>
    <dbReference type="NCBI Taxonomy" id="3046"/>
    <lineage>
        <taxon>Eukaryota</taxon>
        <taxon>Viridiplantae</taxon>
        <taxon>Chlorophyta</taxon>
        <taxon>core chlorophytes</taxon>
        <taxon>Chlorophyceae</taxon>
        <taxon>CS clade</taxon>
        <taxon>Chlamydomonadales</taxon>
        <taxon>Dunaliellaceae</taxon>
        <taxon>Dunaliella</taxon>
    </lineage>
</organism>
<evidence type="ECO:0000313" key="3">
    <source>
        <dbReference type="Proteomes" id="UP000815325"/>
    </source>
</evidence>
<dbReference type="EMBL" id="MU069848">
    <property type="protein sequence ID" value="KAF5832799.1"/>
    <property type="molecule type" value="Genomic_DNA"/>
</dbReference>
<feature type="region of interest" description="Disordered" evidence="1">
    <location>
        <begin position="132"/>
        <end position="155"/>
    </location>
</feature>
<feature type="region of interest" description="Disordered" evidence="1">
    <location>
        <begin position="284"/>
        <end position="320"/>
    </location>
</feature>
<dbReference type="Proteomes" id="UP000815325">
    <property type="component" value="Unassembled WGS sequence"/>
</dbReference>
<evidence type="ECO:0000313" key="2">
    <source>
        <dbReference type="EMBL" id="KAF5832799.1"/>
    </source>
</evidence>
<feature type="compositionally biased region" description="Polar residues" evidence="1">
    <location>
        <begin position="187"/>
        <end position="197"/>
    </location>
</feature>
<keyword evidence="3" id="KW-1185">Reference proteome</keyword>
<feature type="region of interest" description="Disordered" evidence="1">
    <location>
        <begin position="364"/>
        <end position="387"/>
    </location>
</feature>
<protein>
    <submittedName>
        <fullName evidence="2">Uncharacterized protein</fullName>
    </submittedName>
</protein>
<proteinExistence type="predicted"/>
<feature type="compositionally biased region" description="Low complexity" evidence="1">
    <location>
        <begin position="248"/>
        <end position="264"/>
    </location>
</feature>
<feature type="region of interest" description="Disordered" evidence="1">
    <location>
        <begin position="167"/>
        <end position="264"/>
    </location>
</feature>